<organism evidence="9 10">
    <name type="scientific">Wenxinia marina DSM 24838</name>
    <dbReference type="NCBI Taxonomy" id="1123501"/>
    <lineage>
        <taxon>Bacteria</taxon>
        <taxon>Pseudomonadati</taxon>
        <taxon>Pseudomonadota</taxon>
        <taxon>Alphaproteobacteria</taxon>
        <taxon>Rhodobacterales</taxon>
        <taxon>Roseobacteraceae</taxon>
        <taxon>Wenxinia</taxon>
    </lineage>
</organism>
<evidence type="ECO:0000256" key="1">
    <source>
        <dbReference type="ARBA" id="ARBA00004651"/>
    </source>
</evidence>
<dbReference type="CDD" id="cd06261">
    <property type="entry name" value="TM_PBP2"/>
    <property type="match status" value="1"/>
</dbReference>
<dbReference type="Gene3D" id="1.10.3720.10">
    <property type="entry name" value="MetI-like"/>
    <property type="match status" value="1"/>
</dbReference>
<dbReference type="AlphaFoldDB" id="A0A0D0Q6J8"/>
<evidence type="ECO:0000256" key="3">
    <source>
        <dbReference type="ARBA" id="ARBA00022475"/>
    </source>
</evidence>
<proteinExistence type="inferred from homology"/>
<keyword evidence="6 7" id="KW-0472">Membrane</keyword>
<dbReference type="Proteomes" id="UP000035100">
    <property type="component" value="Unassembled WGS sequence"/>
</dbReference>
<dbReference type="STRING" id="1123501.Wenmar_03297"/>
<keyword evidence="5 7" id="KW-1133">Transmembrane helix</keyword>
<dbReference type="PANTHER" id="PTHR43744">
    <property type="entry name" value="ABC TRANSPORTER PERMEASE PROTEIN MG189-RELATED-RELATED"/>
    <property type="match status" value="1"/>
</dbReference>
<gene>
    <name evidence="9" type="ORF">Wenmar_03297</name>
</gene>
<comment type="subcellular location">
    <subcellularLocation>
        <location evidence="1 7">Cell membrane</location>
        <topology evidence="1 7">Multi-pass membrane protein</topology>
    </subcellularLocation>
</comment>
<evidence type="ECO:0000256" key="6">
    <source>
        <dbReference type="ARBA" id="ARBA00023136"/>
    </source>
</evidence>
<protein>
    <submittedName>
        <fullName evidence="9">Carbohydrate ABC transporter membrane protein 2, CUT1 family</fullName>
    </submittedName>
</protein>
<sequence>MMDEYSVRQRMLLHAVLLLGAVAMCYPLLWLLSASLKDQAAIFADAGLIPADPSLDNYVHGWSALGVTFARFFQNSLVMCAIVVVGTVLSSSLTAYAFARINFRFKRTMFALMLLTIMMPGFVTVIPEYIMFQYLGWVNSILPITVPKFFATAGFFVFLNVQFIRGIPRELDEAAILDGANKWQIYWYVILPSTKPALITTAIFSFVWTWDDFFAQLIYLNDIQLFTVPLALQSFMDSMGESSFGPLFAMSVLSLVPAFLFFVFAQRYVVEGIATTGFKG</sequence>
<evidence type="ECO:0000256" key="2">
    <source>
        <dbReference type="ARBA" id="ARBA00022448"/>
    </source>
</evidence>
<evidence type="ECO:0000259" key="8">
    <source>
        <dbReference type="PROSITE" id="PS50928"/>
    </source>
</evidence>
<dbReference type="InterPro" id="IPR035906">
    <property type="entry name" value="MetI-like_sf"/>
</dbReference>
<name>A0A0D0Q6J8_9RHOB</name>
<dbReference type="PATRIC" id="fig|1123501.6.peg.3421"/>
<dbReference type="GO" id="GO:0005886">
    <property type="term" value="C:plasma membrane"/>
    <property type="evidence" value="ECO:0007669"/>
    <property type="project" value="UniProtKB-SubCell"/>
</dbReference>
<feature type="transmembrane region" description="Helical" evidence="7">
    <location>
        <begin position="12"/>
        <end position="32"/>
    </location>
</feature>
<comment type="caution">
    <text evidence="9">The sequence shown here is derived from an EMBL/GenBank/DDBJ whole genome shotgun (WGS) entry which is preliminary data.</text>
</comment>
<accession>A0A0D0Q6J8</accession>
<dbReference type="OrthoDB" id="9815445at2"/>
<dbReference type="EMBL" id="AONG01000017">
    <property type="protein sequence ID" value="KIQ68082.1"/>
    <property type="molecule type" value="Genomic_DNA"/>
</dbReference>
<feature type="transmembrane region" description="Helical" evidence="7">
    <location>
        <begin position="185"/>
        <end position="207"/>
    </location>
</feature>
<feature type="domain" description="ABC transmembrane type-1" evidence="8">
    <location>
        <begin position="73"/>
        <end position="265"/>
    </location>
</feature>
<feature type="transmembrane region" description="Helical" evidence="7">
    <location>
        <begin position="144"/>
        <end position="164"/>
    </location>
</feature>
<feature type="transmembrane region" description="Helical" evidence="7">
    <location>
        <begin position="110"/>
        <end position="132"/>
    </location>
</feature>
<keyword evidence="4 7" id="KW-0812">Transmembrane</keyword>
<evidence type="ECO:0000256" key="4">
    <source>
        <dbReference type="ARBA" id="ARBA00022692"/>
    </source>
</evidence>
<dbReference type="PANTHER" id="PTHR43744:SF6">
    <property type="entry name" value="ABC TRANSPORTER PERMEASE PROTEIN YESQ-RELATED"/>
    <property type="match status" value="1"/>
</dbReference>
<evidence type="ECO:0000256" key="5">
    <source>
        <dbReference type="ARBA" id="ARBA00022989"/>
    </source>
</evidence>
<evidence type="ECO:0000313" key="10">
    <source>
        <dbReference type="Proteomes" id="UP000035100"/>
    </source>
</evidence>
<dbReference type="RefSeq" id="WP_018302556.1">
    <property type="nucleotide sequence ID" value="NZ_KB902285.1"/>
</dbReference>
<comment type="similarity">
    <text evidence="7">Belongs to the binding-protein-dependent transport system permease family.</text>
</comment>
<dbReference type="InterPro" id="IPR000515">
    <property type="entry name" value="MetI-like"/>
</dbReference>
<evidence type="ECO:0000313" key="9">
    <source>
        <dbReference type="EMBL" id="KIQ68082.1"/>
    </source>
</evidence>
<keyword evidence="2 7" id="KW-0813">Transport</keyword>
<keyword evidence="3" id="KW-1003">Cell membrane</keyword>
<keyword evidence="10" id="KW-1185">Reference proteome</keyword>
<reference evidence="9 10" key="1">
    <citation type="submission" date="2013-01" db="EMBL/GenBank/DDBJ databases">
        <authorList>
            <person name="Fiebig A."/>
            <person name="Goeker M."/>
            <person name="Klenk H.-P.P."/>
        </authorList>
    </citation>
    <scope>NUCLEOTIDE SEQUENCE [LARGE SCALE GENOMIC DNA]</scope>
    <source>
        <strain evidence="9 10">DSM 24838</strain>
    </source>
</reference>
<dbReference type="SUPFAM" id="SSF161098">
    <property type="entry name" value="MetI-like"/>
    <property type="match status" value="1"/>
</dbReference>
<feature type="transmembrane region" description="Helical" evidence="7">
    <location>
        <begin position="244"/>
        <end position="265"/>
    </location>
</feature>
<dbReference type="PROSITE" id="PS50928">
    <property type="entry name" value="ABC_TM1"/>
    <property type="match status" value="1"/>
</dbReference>
<dbReference type="Pfam" id="PF00528">
    <property type="entry name" value="BPD_transp_1"/>
    <property type="match status" value="1"/>
</dbReference>
<dbReference type="eggNOG" id="COG0395">
    <property type="taxonomic scope" value="Bacteria"/>
</dbReference>
<evidence type="ECO:0000256" key="7">
    <source>
        <dbReference type="RuleBase" id="RU363032"/>
    </source>
</evidence>
<dbReference type="GO" id="GO:0055085">
    <property type="term" value="P:transmembrane transport"/>
    <property type="evidence" value="ECO:0007669"/>
    <property type="project" value="InterPro"/>
</dbReference>
<feature type="transmembrane region" description="Helical" evidence="7">
    <location>
        <begin position="76"/>
        <end position="98"/>
    </location>
</feature>